<evidence type="ECO:0000256" key="1">
    <source>
        <dbReference type="SAM" id="MobiDB-lite"/>
    </source>
</evidence>
<dbReference type="AlphaFoldDB" id="A0AA96JU05"/>
<feature type="region of interest" description="Disordered" evidence="1">
    <location>
        <begin position="1"/>
        <end position="31"/>
    </location>
</feature>
<dbReference type="RefSeq" id="WP_312646933.1">
    <property type="nucleotide sequence ID" value="NZ_CP116967.1"/>
</dbReference>
<proteinExistence type="predicted"/>
<name>A0AA96JU05_9BACT</name>
<sequence>MNDPTPSKAIPGKNEIPSDIPQQPIPPSQEQKPAILVPEIPNKDNRQEIVTYKAKIDETQNLLRTINESQLSKEQHDTYVSINSFLEKAHEAFSQNDLSMALNLSEKAHTLTKEIVNNSTKP</sequence>
<dbReference type="KEGG" id="nall:PP769_09710"/>
<reference evidence="2 3" key="1">
    <citation type="submission" date="2023-01" db="EMBL/GenBank/DDBJ databases">
        <title>Cultivation and genomic characterization of new, ubiquitous marine nitrite-oxidizing bacteria from the Nitrospirales.</title>
        <authorList>
            <person name="Mueller A.J."/>
            <person name="Daebeler A."/>
            <person name="Herbold C.W."/>
            <person name="Kirkegaard R.H."/>
            <person name="Daims H."/>
        </authorList>
    </citation>
    <scope>NUCLEOTIDE SEQUENCE [LARGE SCALE GENOMIC DNA]</scope>
    <source>
        <strain evidence="2 3">VA</strain>
    </source>
</reference>
<evidence type="ECO:0000313" key="3">
    <source>
        <dbReference type="Proteomes" id="UP001302719"/>
    </source>
</evidence>
<gene>
    <name evidence="2" type="ORF">PP769_09710</name>
</gene>
<evidence type="ECO:0000313" key="2">
    <source>
        <dbReference type="EMBL" id="WNM60012.1"/>
    </source>
</evidence>
<keyword evidence="3" id="KW-1185">Reference proteome</keyword>
<organism evidence="2 3">
    <name type="scientific">Candidatus Nitrospira allomarina</name>
    <dbReference type="NCBI Taxonomy" id="3020900"/>
    <lineage>
        <taxon>Bacteria</taxon>
        <taxon>Pseudomonadati</taxon>
        <taxon>Nitrospirota</taxon>
        <taxon>Nitrospiria</taxon>
        <taxon>Nitrospirales</taxon>
        <taxon>Nitrospiraceae</taxon>
        <taxon>Nitrospira</taxon>
    </lineage>
</organism>
<dbReference type="Proteomes" id="UP001302719">
    <property type="component" value="Chromosome"/>
</dbReference>
<feature type="compositionally biased region" description="Low complexity" evidence="1">
    <location>
        <begin position="15"/>
        <end position="31"/>
    </location>
</feature>
<protein>
    <submittedName>
        <fullName evidence="2">Uncharacterized protein</fullName>
    </submittedName>
</protein>
<dbReference type="EMBL" id="CP116967">
    <property type="protein sequence ID" value="WNM60012.1"/>
    <property type="molecule type" value="Genomic_DNA"/>
</dbReference>
<accession>A0AA96JU05</accession>